<feature type="compositionally biased region" description="Polar residues" evidence="1">
    <location>
        <begin position="224"/>
        <end position="238"/>
    </location>
</feature>
<sequence>MQRHKNNLFLDKFSLLNSQENSEDIKWSSSSSSDYENTSFSNKLCNNNKTCSKKRKRKKKVPKNMSNLDITIVDSCNDRKKECFREKSPILVTKSVESPVSPILMSSCKFPRNRPTSPILTQKSLHQRSPILMPRNTSPKYSIKVRKKLDYKEHNSKKNEFKSIDSNQEAFGDDKILNMKTELQSFDNTLEIDTTTSDKSESSLQAKLKLIKSVKNYFDSHFSSENTSQNISDTPTPEESSRNESIEILTCKTQVPNLQIIKQDSTSNSDTSIYMQKNKKIKYKKGGLAHRLNALLKKQQAHVSLWQHERFLAGTSNFVIPKGEHAVFFIQNIDFKYGCYLLNTFDVKDEKYAIFINSSYVNNNILADAVLKLYEPYKILTLDDKDFKVIINVSKFECFDLKNS</sequence>
<name>A0A2W1BE04_HELAM</name>
<gene>
    <name evidence="2" type="primary">HaOG213183</name>
    <name evidence="2" type="ORF">B5X24_HaOG213183</name>
</gene>
<organism evidence="2 3">
    <name type="scientific">Helicoverpa armigera</name>
    <name type="common">Cotton bollworm</name>
    <name type="synonym">Heliothis armigera</name>
    <dbReference type="NCBI Taxonomy" id="29058"/>
    <lineage>
        <taxon>Eukaryota</taxon>
        <taxon>Metazoa</taxon>
        <taxon>Ecdysozoa</taxon>
        <taxon>Arthropoda</taxon>
        <taxon>Hexapoda</taxon>
        <taxon>Insecta</taxon>
        <taxon>Pterygota</taxon>
        <taxon>Neoptera</taxon>
        <taxon>Endopterygota</taxon>
        <taxon>Lepidoptera</taxon>
        <taxon>Glossata</taxon>
        <taxon>Ditrysia</taxon>
        <taxon>Noctuoidea</taxon>
        <taxon>Noctuidae</taxon>
        <taxon>Heliothinae</taxon>
        <taxon>Helicoverpa</taxon>
    </lineage>
</organism>
<dbReference type="Proteomes" id="UP000249218">
    <property type="component" value="Unassembled WGS sequence"/>
</dbReference>
<keyword evidence="3" id="KW-1185">Reference proteome</keyword>
<dbReference type="EMBL" id="KZ150302">
    <property type="protein sequence ID" value="PZC71527.1"/>
    <property type="molecule type" value="Genomic_DNA"/>
</dbReference>
<reference evidence="2 3" key="1">
    <citation type="journal article" date="2017" name="BMC Biol.">
        <title>Genomic innovations, transcriptional plasticity and gene loss underlying the evolution and divergence of two highly polyphagous and invasive Helicoverpa pest species.</title>
        <authorList>
            <person name="Pearce S.L."/>
            <person name="Clarke D.F."/>
            <person name="East P.D."/>
            <person name="Elfekih S."/>
            <person name="Gordon K.H."/>
            <person name="Jermiin L.S."/>
            <person name="McGaughran A."/>
            <person name="Oakeshott J.G."/>
            <person name="Papanikolaou A."/>
            <person name="Perera O.P."/>
            <person name="Rane R.V."/>
            <person name="Richards S."/>
            <person name="Tay W.T."/>
            <person name="Walsh T.K."/>
            <person name="Anderson A."/>
            <person name="Anderson C.J."/>
            <person name="Asgari S."/>
            <person name="Board P.G."/>
            <person name="Bretschneider A."/>
            <person name="Campbell P.M."/>
            <person name="Chertemps T."/>
            <person name="Christeller J.T."/>
            <person name="Coppin C.W."/>
            <person name="Downes S.J."/>
            <person name="Duan G."/>
            <person name="Farnsworth C.A."/>
            <person name="Good R.T."/>
            <person name="Han L.B."/>
            <person name="Han Y.C."/>
            <person name="Hatje K."/>
            <person name="Horne I."/>
            <person name="Huang Y.P."/>
            <person name="Hughes D.S."/>
            <person name="Jacquin-Joly E."/>
            <person name="James W."/>
            <person name="Jhangiani S."/>
            <person name="Kollmar M."/>
            <person name="Kuwar S.S."/>
            <person name="Li S."/>
            <person name="Liu N.Y."/>
            <person name="Maibeche M.T."/>
            <person name="Miller J.R."/>
            <person name="Montagne N."/>
            <person name="Perry T."/>
            <person name="Qu J."/>
            <person name="Song S.V."/>
            <person name="Sutton G.G."/>
            <person name="Vogel H."/>
            <person name="Walenz B.P."/>
            <person name="Xu W."/>
            <person name="Zhang H.J."/>
            <person name="Zou Z."/>
            <person name="Batterham P."/>
            <person name="Edwards O.R."/>
            <person name="Feyereisen R."/>
            <person name="Gibbs R.A."/>
            <person name="Heckel D.G."/>
            <person name="McGrath A."/>
            <person name="Robin C."/>
            <person name="Scherer S.E."/>
            <person name="Worley K.C."/>
            <person name="Wu Y.D."/>
        </authorList>
    </citation>
    <scope>NUCLEOTIDE SEQUENCE [LARGE SCALE GENOMIC DNA]</scope>
    <source>
        <strain evidence="2">Harm_GR_Male_#8</strain>
        <tissue evidence="2">Whole organism</tissue>
    </source>
</reference>
<protein>
    <submittedName>
        <fullName evidence="2">Uncharacterized protein</fullName>
    </submittedName>
</protein>
<evidence type="ECO:0000256" key="1">
    <source>
        <dbReference type="SAM" id="MobiDB-lite"/>
    </source>
</evidence>
<evidence type="ECO:0000313" key="2">
    <source>
        <dbReference type="EMBL" id="PZC71527.1"/>
    </source>
</evidence>
<evidence type="ECO:0000313" key="3">
    <source>
        <dbReference type="Proteomes" id="UP000249218"/>
    </source>
</evidence>
<proteinExistence type="predicted"/>
<feature type="region of interest" description="Disordered" evidence="1">
    <location>
        <begin position="224"/>
        <end position="244"/>
    </location>
</feature>
<accession>A0A2W1BE04</accession>
<dbReference type="OrthoDB" id="7475009at2759"/>
<dbReference type="AlphaFoldDB" id="A0A2W1BE04"/>